<evidence type="ECO:0000256" key="8">
    <source>
        <dbReference type="ARBA" id="ARBA00023132"/>
    </source>
</evidence>
<dbReference type="GO" id="GO:0006606">
    <property type="term" value="P:protein import into nucleus"/>
    <property type="evidence" value="ECO:0007669"/>
    <property type="project" value="TreeGrafter"/>
</dbReference>
<dbReference type="Proteomes" id="UP000286415">
    <property type="component" value="Unassembled WGS sequence"/>
</dbReference>
<keyword evidence="8" id="KW-0906">Nuclear pore complex</keyword>
<evidence type="ECO:0000256" key="6">
    <source>
        <dbReference type="ARBA" id="ARBA00022990"/>
    </source>
</evidence>
<evidence type="ECO:0000259" key="11">
    <source>
        <dbReference type="PROSITE" id="PS50196"/>
    </source>
</evidence>
<evidence type="ECO:0000313" key="13">
    <source>
        <dbReference type="Proteomes" id="UP000286415"/>
    </source>
</evidence>
<keyword evidence="2" id="KW-0813">Transport</keyword>
<dbReference type="SMART" id="SM00160">
    <property type="entry name" value="RanBD"/>
    <property type="match status" value="1"/>
</dbReference>
<keyword evidence="7" id="KW-0811">Translocation</keyword>
<evidence type="ECO:0000256" key="9">
    <source>
        <dbReference type="ARBA" id="ARBA00023242"/>
    </source>
</evidence>
<dbReference type="InterPro" id="IPR045255">
    <property type="entry name" value="RanBP1-like"/>
</dbReference>
<reference evidence="12 13" key="1">
    <citation type="journal article" date="2018" name="Biotechnol. Adv.">
        <title>Improved genomic resources and new bioinformatic workflow for the carcinogenic parasite Clonorchis sinensis: Biotechnological implications.</title>
        <authorList>
            <person name="Wang D."/>
            <person name="Korhonen P.K."/>
            <person name="Gasser R.B."/>
            <person name="Young N.D."/>
        </authorList>
    </citation>
    <scope>NUCLEOTIDE SEQUENCE [LARGE SCALE GENOMIC DNA]</scope>
    <source>
        <strain evidence="12">Cs-k2</strain>
    </source>
</reference>
<evidence type="ECO:0000256" key="5">
    <source>
        <dbReference type="ARBA" id="ARBA00022927"/>
    </source>
</evidence>
<organism evidence="12 13">
    <name type="scientific">Clonorchis sinensis</name>
    <name type="common">Chinese liver fluke</name>
    <dbReference type="NCBI Taxonomy" id="79923"/>
    <lineage>
        <taxon>Eukaryota</taxon>
        <taxon>Metazoa</taxon>
        <taxon>Spiralia</taxon>
        <taxon>Lophotrochozoa</taxon>
        <taxon>Platyhelminthes</taxon>
        <taxon>Trematoda</taxon>
        <taxon>Digenea</taxon>
        <taxon>Opisthorchiida</taxon>
        <taxon>Opisthorchiata</taxon>
        <taxon>Opisthorchiidae</taxon>
        <taxon>Clonorchis</taxon>
    </lineage>
</organism>
<evidence type="ECO:0000313" key="12">
    <source>
        <dbReference type="EMBL" id="KAG5450937.1"/>
    </source>
</evidence>
<keyword evidence="13" id="KW-1185">Reference proteome</keyword>
<dbReference type="Gene3D" id="2.30.29.30">
    <property type="entry name" value="Pleckstrin-homology domain (PH domain)/Phosphotyrosine-binding domain (PTB)"/>
    <property type="match status" value="1"/>
</dbReference>
<comment type="caution">
    <text evidence="12">The sequence shown here is derived from an EMBL/GenBank/DDBJ whole genome shotgun (WGS) entry which is preliminary data.</text>
</comment>
<keyword evidence="6" id="KW-0007">Acetylation</keyword>
<keyword evidence="5" id="KW-0653">Protein transport</keyword>
<dbReference type="Pfam" id="PF00638">
    <property type="entry name" value="Ran_BP1"/>
    <property type="match status" value="1"/>
</dbReference>
<keyword evidence="4" id="KW-0509">mRNA transport</keyword>
<evidence type="ECO:0000256" key="1">
    <source>
        <dbReference type="ARBA" id="ARBA00004567"/>
    </source>
</evidence>
<dbReference type="GO" id="GO:0005643">
    <property type="term" value="C:nuclear pore"/>
    <property type="evidence" value="ECO:0007669"/>
    <property type="project" value="UniProtKB-SubCell"/>
</dbReference>
<name>A0A8T1MNF2_CLOSI</name>
<evidence type="ECO:0000256" key="2">
    <source>
        <dbReference type="ARBA" id="ARBA00022448"/>
    </source>
</evidence>
<dbReference type="AlphaFoldDB" id="A0A8T1MNF2"/>
<dbReference type="CDD" id="cd13170">
    <property type="entry name" value="RanBD_NUP50"/>
    <property type="match status" value="1"/>
</dbReference>
<dbReference type="EMBL" id="NIRI02000042">
    <property type="protein sequence ID" value="KAG5450937.1"/>
    <property type="molecule type" value="Genomic_DNA"/>
</dbReference>
<dbReference type="InterPro" id="IPR011993">
    <property type="entry name" value="PH-like_dom_sf"/>
</dbReference>
<comment type="subcellular location">
    <subcellularLocation>
        <location evidence="1">Nucleus</location>
        <location evidence="1">Nuclear pore complex</location>
    </subcellularLocation>
</comment>
<dbReference type="InterPro" id="IPR015007">
    <property type="entry name" value="NUP2/50/61"/>
</dbReference>
<dbReference type="PANTHER" id="PTHR23138:SF141">
    <property type="entry name" value="NUCLEAR PORE COMPLEX PROTEIN NUP50"/>
    <property type="match status" value="1"/>
</dbReference>
<dbReference type="PROSITE" id="PS50196">
    <property type="entry name" value="RANBD1"/>
    <property type="match status" value="1"/>
</dbReference>
<dbReference type="GO" id="GO:0051028">
    <property type="term" value="P:mRNA transport"/>
    <property type="evidence" value="ECO:0007669"/>
    <property type="project" value="UniProtKB-KW"/>
</dbReference>
<dbReference type="SUPFAM" id="SSF50729">
    <property type="entry name" value="PH domain-like"/>
    <property type="match status" value="1"/>
</dbReference>
<accession>A0A8T1MNF2</accession>
<feature type="compositionally biased region" description="Basic and acidic residues" evidence="10">
    <location>
        <begin position="217"/>
        <end position="230"/>
    </location>
</feature>
<sequence length="477" mass="52853">MELELRCFPKYRCVSPPLTVVATNNTTPRQPTLFVMWGLSALFRAILHQTFEYSENSTRLMAKRRADVELNQDNWDTELEAKETGTFQRAEPSSLTSRKILSVKSRRSVNQGTSGLFKSFTGLSESTQPPDIRFNFGANSGMVVSSSVSSEPTGASAALSENLKNETEYLKQLQILNQNLLDWIGKHIKDDPHCILSPVFQDYEKYLKELNEKFVPESPDKSFSKSDQEKPITITHPLNSNGLGSTNPVSTIFPNKPAESDLNKVTTQATTFQPCVSTSSDGGTTKPAFSFSFPPISSSTSQPLFKFGPSIPCATPFVPASNASSVTTNPTDEDNEEYQPPKPVVREIKEEGSVFSVKCKLFYKLDSEWKERGVGNLFIKPISDGKFQLLVRADTNLGNILLNILMTKDIPVKLQKNNLTLVCIPSPPLPLPQSKQSGDDGNPKPIPMLLRVKSEESASELLKQFDKYRGIVGVEQT</sequence>
<evidence type="ECO:0000256" key="7">
    <source>
        <dbReference type="ARBA" id="ARBA00023010"/>
    </source>
</evidence>
<keyword evidence="9" id="KW-0539">Nucleus</keyword>
<keyword evidence="3" id="KW-0677">Repeat</keyword>
<dbReference type="OrthoDB" id="10062131at2759"/>
<feature type="compositionally biased region" description="Polar residues" evidence="10">
    <location>
        <begin position="236"/>
        <end position="247"/>
    </location>
</feature>
<evidence type="ECO:0000256" key="10">
    <source>
        <dbReference type="SAM" id="MobiDB-lite"/>
    </source>
</evidence>
<gene>
    <name evidence="12" type="ORF">CSKR_107892</name>
</gene>
<reference evidence="12 13" key="2">
    <citation type="journal article" date="2021" name="Genomics">
        <title>High-quality reference genome for Clonorchis sinensis.</title>
        <authorList>
            <person name="Young N.D."/>
            <person name="Stroehlein A.J."/>
            <person name="Kinkar L."/>
            <person name="Wang T."/>
            <person name="Sohn W.M."/>
            <person name="Chang B.C.H."/>
            <person name="Kaur P."/>
            <person name="Weisz D."/>
            <person name="Dudchenko O."/>
            <person name="Aiden E.L."/>
            <person name="Korhonen P.K."/>
            <person name="Gasser R.B."/>
        </authorList>
    </citation>
    <scope>NUCLEOTIDE SEQUENCE [LARGE SCALE GENOMIC DNA]</scope>
    <source>
        <strain evidence="12">Cs-k2</strain>
    </source>
</reference>
<evidence type="ECO:0000256" key="3">
    <source>
        <dbReference type="ARBA" id="ARBA00022737"/>
    </source>
</evidence>
<proteinExistence type="predicted"/>
<protein>
    <submittedName>
        <fullName evidence="12">Nuclear pore complex protein Nup50</fullName>
    </submittedName>
</protein>
<dbReference type="Pfam" id="PF08911">
    <property type="entry name" value="NUP50"/>
    <property type="match status" value="1"/>
</dbReference>
<feature type="domain" description="RanBD1" evidence="11">
    <location>
        <begin position="349"/>
        <end position="467"/>
    </location>
</feature>
<evidence type="ECO:0000256" key="4">
    <source>
        <dbReference type="ARBA" id="ARBA00022816"/>
    </source>
</evidence>
<dbReference type="PANTHER" id="PTHR23138">
    <property type="entry name" value="RAN BINDING PROTEIN"/>
    <property type="match status" value="1"/>
</dbReference>
<feature type="region of interest" description="Disordered" evidence="10">
    <location>
        <begin position="217"/>
        <end position="247"/>
    </location>
</feature>
<dbReference type="InterPro" id="IPR000156">
    <property type="entry name" value="Ran_bind_dom"/>
</dbReference>